<dbReference type="SUPFAM" id="SSF51735">
    <property type="entry name" value="NAD(P)-binding Rossmann-fold domains"/>
    <property type="match status" value="1"/>
</dbReference>
<dbReference type="Gene3D" id="3.40.50.720">
    <property type="entry name" value="NAD(P)-binding Rossmann-like Domain"/>
    <property type="match status" value="1"/>
</dbReference>
<dbReference type="InterPro" id="IPR036291">
    <property type="entry name" value="NAD(P)-bd_dom_sf"/>
</dbReference>
<dbReference type="Proteomes" id="UP000662747">
    <property type="component" value="Chromosome"/>
</dbReference>
<evidence type="ECO:0000313" key="2">
    <source>
        <dbReference type="EMBL" id="QSQ21078.1"/>
    </source>
</evidence>
<sequence length="284" mass="29910">MAGTILVTGATGTIGGEVTRQLIAKGVRPRLLVRDPAKAREFEGKAELVKGDLGDAASLERAMQGVEKLFLVGAGVDGQVLEAKAVDAAKKAGVKHVVKLSVLGAQEETLAFGRWHRPVEKKLEASGLAWTFLRPVNFMSNMFNNVDSIKGQGAFYQPTGDGKTSVIDPADIGAVAVKALTEPGHEGKAYTLTGPQALSGAEQAAVLTKALGREVKFVDVPPEAAKQAMAGSGIPPVYVDALMDLLANMKAGQTAVVTDTVRKVLGREPGTFEDWARRHAAAFR</sequence>
<dbReference type="CDD" id="cd05269">
    <property type="entry name" value="TMR_SDR_a"/>
    <property type="match status" value="1"/>
</dbReference>
<dbReference type="EMBL" id="CP071090">
    <property type="protein sequence ID" value="QSQ21078.1"/>
    <property type="molecule type" value="Genomic_DNA"/>
</dbReference>
<evidence type="ECO:0000313" key="3">
    <source>
        <dbReference type="Proteomes" id="UP000662747"/>
    </source>
</evidence>
<dbReference type="PANTHER" id="PTHR43162:SF1">
    <property type="entry name" value="PRESTALK A DIFFERENTIATION PROTEIN A"/>
    <property type="match status" value="1"/>
</dbReference>
<dbReference type="RefSeq" id="WP_206722657.1">
    <property type="nucleotide sequence ID" value="NZ_CP071090.1"/>
</dbReference>
<dbReference type="Pfam" id="PF05368">
    <property type="entry name" value="NmrA"/>
    <property type="match status" value="1"/>
</dbReference>
<accession>A0ABX7NQV2</accession>
<proteinExistence type="predicted"/>
<name>A0ABX7NQV2_9BACT</name>
<evidence type="ECO:0000259" key="1">
    <source>
        <dbReference type="Pfam" id="PF05368"/>
    </source>
</evidence>
<reference evidence="2 3" key="1">
    <citation type="submission" date="2021-02" db="EMBL/GenBank/DDBJ databases">
        <title>De Novo genome assembly of isolated myxobacteria.</title>
        <authorList>
            <person name="Stevens D.C."/>
        </authorList>
    </citation>
    <scope>NUCLEOTIDE SEQUENCE [LARGE SCALE GENOMIC DNA]</scope>
    <source>
        <strain evidence="3">SCPEA02</strain>
    </source>
</reference>
<dbReference type="InterPro" id="IPR051604">
    <property type="entry name" value="Ergot_Alk_Oxidoreductase"/>
</dbReference>
<gene>
    <name evidence="2" type="ORF">JY651_38680</name>
</gene>
<dbReference type="Gene3D" id="3.90.25.10">
    <property type="entry name" value="UDP-galactose 4-epimerase, domain 1"/>
    <property type="match status" value="1"/>
</dbReference>
<organism evidence="2 3">
    <name type="scientific">Pyxidicoccus parkwayensis</name>
    <dbReference type="NCBI Taxonomy" id="2813578"/>
    <lineage>
        <taxon>Bacteria</taxon>
        <taxon>Pseudomonadati</taxon>
        <taxon>Myxococcota</taxon>
        <taxon>Myxococcia</taxon>
        <taxon>Myxococcales</taxon>
        <taxon>Cystobacterineae</taxon>
        <taxon>Myxococcaceae</taxon>
        <taxon>Pyxidicoccus</taxon>
    </lineage>
</organism>
<dbReference type="InterPro" id="IPR008030">
    <property type="entry name" value="NmrA-like"/>
</dbReference>
<dbReference type="PANTHER" id="PTHR43162">
    <property type="match status" value="1"/>
</dbReference>
<protein>
    <submittedName>
        <fullName evidence="2">SDR family oxidoreductase</fullName>
    </submittedName>
</protein>
<keyword evidence="3" id="KW-1185">Reference proteome</keyword>
<feature type="domain" description="NmrA-like" evidence="1">
    <location>
        <begin position="3"/>
        <end position="243"/>
    </location>
</feature>